<accession>A0A0R3S3P0</accession>
<name>A0A0R3S3P0_9BILA</name>
<reference evidence="2" key="1">
    <citation type="submission" date="2017-02" db="UniProtKB">
        <authorList>
            <consortium name="WormBaseParasite"/>
        </authorList>
    </citation>
    <scope>IDENTIFICATION</scope>
</reference>
<dbReference type="Proteomes" id="UP000050640">
    <property type="component" value="Unplaced"/>
</dbReference>
<organism evidence="1 2">
    <name type="scientific">Elaeophora elaphi</name>
    <dbReference type="NCBI Taxonomy" id="1147741"/>
    <lineage>
        <taxon>Eukaryota</taxon>
        <taxon>Metazoa</taxon>
        <taxon>Ecdysozoa</taxon>
        <taxon>Nematoda</taxon>
        <taxon>Chromadorea</taxon>
        <taxon>Rhabditida</taxon>
        <taxon>Spirurina</taxon>
        <taxon>Spiruromorpha</taxon>
        <taxon>Filarioidea</taxon>
        <taxon>Onchocercidae</taxon>
        <taxon>Elaeophora</taxon>
    </lineage>
</organism>
<dbReference type="WBParaSite" id="EEL_0000938501-mRNA-1">
    <property type="protein sequence ID" value="EEL_0000938501-mRNA-1"/>
    <property type="gene ID" value="EEL_0000938501"/>
</dbReference>
<protein>
    <submittedName>
        <fullName evidence="2">Phage protein</fullName>
    </submittedName>
</protein>
<evidence type="ECO:0000313" key="1">
    <source>
        <dbReference type="Proteomes" id="UP000050640"/>
    </source>
</evidence>
<sequence>MVKSKSRSSKARMNINEILRIGSVMERTNIQQRSREAFDWLAENRDQMDNNPKIFANHLIAAVGELTMSKELIKKVCRFHEFQVMEKLIKGGIVTSNEYDKNFRRFEDFSDEQLPTVALISYIMKENCAYFQVDVMY</sequence>
<proteinExistence type="predicted"/>
<keyword evidence="1" id="KW-1185">Reference proteome</keyword>
<evidence type="ECO:0000313" key="2">
    <source>
        <dbReference type="WBParaSite" id="EEL_0000938501-mRNA-1"/>
    </source>
</evidence>
<dbReference type="AlphaFoldDB" id="A0A0R3S3P0"/>